<evidence type="ECO:0000313" key="10">
    <source>
        <dbReference type="Proteomes" id="UP000834106"/>
    </source>
</evidence>
<evidence type="ECO:0000256" key="6">
    <source>
        <dbReference type="ARBA" id="ARBA00058358"/>
    </source>
</evidence>
<dbReference type="PRINTS" id="PR00111">
    <property type="entry name" value="ABHYDROLASE"/>
</dbReference>
<sequence length="344" mass="39087">MSLPILVSLVALQNSFIIANKEKEKHEMEKIEHRIIPVNGLNIHVAELGQGPLVLFLHGFPELWYSWRHQIQYLAAQGYRAVAPDLRGYGDTTGAPVEDPSKFTIFHMVGDLIALLDVIEPDAGKVFVVGHDWGASIAWHLCLYRPDKVKALVNLGVAFFPRSPEMNPVDMFRSLYGDDHYICRFQEPGDIEAEFAQIGTKEVLKNFFAFRTPGPYYFPKGKGFGSSADKPTWLSEEDLEYYAKKFEQTGFSGGVNYYRVFGRNWELNAPWSGAQVNVPTKYIVGELDPTYHIPGTKEFIHKGGFQKYVPLLKEVVVIEGAAHFINQERPAEINQHIYDFLKQF</sequence>
<dbReference type="EC" id="3.3.2.10" evidence="2"/>
<comment type="catalytic activity">
    <reaction evidence="5">
        <text>an epoxide + H2O = an ethanediol</text>
        <dbReference type="Rhea" id="RHEA:19037"/>
        <dbReference type="ChEBI" id="CHEBI:15377"/>
        <dbReference type="ChEBI" id="CHEBI:32955"/>
        <dbReference type="ChEBI" id="CHEBI:140594"/>
        <dbReference type="EC" id="3.3.2.10"/>
    </reaction>
    <physiologicalReaction direction="left-to-right" evidence="5">
        <dbReference type="Rhea" id="RHEA:19038"/>
    </physiologicalReaction>
</comment>
<accession>A0AAD1ZV42</accession>
<dbReference type="InterPro" id="IPR000639">
    <property type="entry name" value="Epox_hydrolase-like"/>
</dbReference>
<dbReference type="SUPFAM" id="SSF53474">
    <property type="entry name" value="alpha/beta-Hydrolases"/>
    <property type="match status" value="1"/>
</dbReference>
<evidence type="ECO:0000256" key="7">
    <source>
        <dbReference type="ARBA" id="ARBA00093212"/>
    </source>
</evidence>
<comment type="similarity">
    <text evidence="4">Belongs to the AB hydrolase superfamily. Epoxide hydrolase family.</text>
</comment>
<dbReference type="InterPro" id="IPR000073">
    <property type="entry name" value="AB_hydrolase_1"/>
</dbReference>
<dbReference type="GO" id="GO:0004301">
    <property type="term" value="F:epoxide hydrolase activity"/>
    <property type="evidence" value="ECO:0007669"/>
    <property type="project" value="UniProtKB-EC"/>
</dbReference>
<dbReference type="PANTHER" id="PTHR43329">
    <property type="entry name" value="EPOXIDE HYDROLASE"/>
    <property type="match status" value="1"/>
</dbReference>
<evidence type="ECO:0000256" key="5">
    <source>
        <dbReference type="ARBA" id="ARBA00051067"/>
    </source>
</evidence>
<dbReference type="Gene3D" id="3.40.50.1820">
    <property type="entry name" value="alpha/beta hydrolase"/>
    <property type="match status" value="1"/>
</dbReference>
<protein>
    <recommendedName>
        <fullName evidence="2">soluble epoxide hydrolase</fullName>
        <ecNumber evidence="2">3.3.2.10</ecNumber>
    </recommendedName>
</protein>
<dbReference type="PRINTS" id="PR00412">
    <property type="entry name" value="EPOXHYDRLASE"/>
</dbReference>
<evidence type="ECO:0000256" key="3">
    <source>
        <dbReference type="ARBA" id="ARBA00022801"/>
    </source>
</evidence>
<feature type="domain" description="AB hydrolase-1" evidence="8">
    <location>
        <begin position="54"/>
        <end position="334"/>
    </location>
</feature>
<dbReference type="FunFam" id="3.40.50.1820:FF:000161">
    <property type="entry name" value="Epoxide hydrolase"/>
    <property type="match status" value="1"/>
</dbReference>
<dbReference type="Pfam" id="PF12697">
    <property type="entry name" value="Abhydrolase_6"/>
    <property type="match status" value="1"/>
</dbReference>
<evidence type="ECO:0000256" key="4">
    <source>
        <dbReference type="ARBA" id="ARBA00038334"/>
    </source>
</evidence>
<proteinExistence type="inferred from homology"/>
<reference evidence="9" key="1">
    <citation type="submission" date="2023-05" db="EMBL/GenBank/DDBJ databases">
        <authorList>
            <person name="Huff M."/>
        </authorList>
    </citation>
    <scope>NUCLEOTIDE SEQUENCE</scope>
</reference>
<comment type="function">
    <text evidence="6">Epoxide hydrolase involved in the biosynthesis of cucurbitacin and mogroside tetracyclic triterpene natural products (e.g. siamenoside I and mogrosides IV, V and VI). Cucurbitacins have cytotoxic properties and exhibit deterrent taste as a defense barrier against herbivores. Mogrosides are nonsugar highly oxygenated compounds used as high-intensity zero-calorie sweeteners; they also possess pharmacological properties such as regulating immunity, lowering blood sugar and lipid levels, protecting the liver, and acting as antioxidants and antitumor agents. Catalyzes the hydrolysis of aromatic epoxide-containing substrates, such as the conversion of 24,25-epoxycucurbitadienol to 24,25-dihydroxycucurbitadienol.</text>
</comment>
<dbReference type="EMBL" id="OU503049">
    <property type="protein sequence ID" value="CAI9776219.1"/>
    <property type="molecule type" value="Genomic_DNA"/>
</dbReference>
<gene>
    <name evidence="9" type="ORF">FPE_LOCUS23649</name>
</gene>
<keyword evidence="10" id="KW-1185">Reference proteome</keyword>
<comment type="pathway">
    <text evidence="1">Secondary metabolite biosynthesis; terpenoid biosynthesis.</text>
</comment>
<evidence type="ECO:0000256" key="2">
    <source>
        <dbReference type="ARBA" id="ARBA00013006"/>
    </source>
</evidence>
<comment type="catalytic activity">
    <reaction evidence="7">
        <text>(24S)-24,25-epoxycucurbitadienol + H2O = (24R)-24,25-dihydroxycucurbitadienol</text>
        <dbReference type="Rhea" id="RHEA:81855"/>
        <dbReference type="ChEBI" id="CHEBI:15377"/>
        <dbReference type="ChEBI" id="CHEBI:229949"/>
        <dbReference type="ChEBI" id="CHEBI:229950"/>
    </reaction>
    <physiologicalReaction direction="left-to-right" evidence="7">
        <dbReference type="Rhea" id="RHEA:81856"/>
    </physiologicalReaction>
</comment>
<dbReference type="AlphaFoldDB" id="A0AAD1ZV42"/>
<keyword evidence="3" id="KW-0378">Hydrolase</keyword>
<organism evidence="9 10">
    <name type="scientific">Fraxinus pennsylvanica</name>
    <dbReference type="NCBI Taxonomy" id="56036"/>
    <lineage>
        <taxon>Eukaryota</taxon>
        <taxon>Viridiplantae</taxon>
        <taxon>Streptophyta</taxon>
        <taxon>Embryophyta</taxon>
        <taxon>Tracheophyta</taxon>
        <taxon>Spermatophyta</taxon>
        <taxon>Magnoliopsida</taxon>
        <taxon>eudicotyledons</taxon>
        <taxon>Gunneridae</taxon>
        <taxon>Pentapetalae</taxon>
        <taxon>asterids</taxon>
        <taxon>lamiids</taxon>
        <taxon>Lamiales</taxon>
        <taxon>Oleaceae</taxon>
        <taxon>Oleeae</taxon>
        <taxon>Fraxinus</taxon>
    </lineage>
</organism>
<evidence type="ECO:0000313" key="9">
    <source>
        <dbReference type="EMBL" id="CAI9776219.1"/>
    </source>
</evidence>
<name>A0AAD1ZV42_9LAMI</name>
<evidence type="ECO:0000259" key="8">
    <source>
        <dbReference type="Pfam" id="PF12697"/>
    </source>
</evidence>
<evidence type="ECO:0000256" key="1">
    <source>
        <dbReference type="ARBA" id="ARBA00004721"/>
    </source>
</evidence>
<dbReference type="Proteomes" id="UP000834106">
    <property type="component" value="Chromosome 14"/>
</dbReference>
<dbReference type="InterPro" id="IPR029058">
    <property type="entry name" value="AB_hydrolase_fold"/>
</dbReference>